<feature type="signal peptide" evidence="1">
    <location>
        <begin position="1"/>
        <end position="19"/>
    </location>
</feature>
<protein>
    <recommendedName>
        <fullName evidence="4">TIL domain-containing protein</fullName>
    </recommendedName>
</protein>
<evidence type="ECO:0000313" key="3">
    <source>
        <dbReference type="Proteomes" id="UP000193642"/>
    </source>
</evidence>
<proteinExistence type="predicted"/>
<keyword evidence="1" id="KW-0732">Signal</keyword>
<name>A0A1Y2ATG9_9FUNG</name>
<evidence type="ECO:0000313" key="2">
    <source>
        <dbReference type="EMBL" id="ORY25859.1"/>
    </source>
</evidence>
<dbReference type="EMBL" id="MCGO01000123">
    <property type="protein sequence ID" value="ORY25859.1"/>
    <property type="molecule type" value="Genomic_DNA"/>
</dbReference>
<dbReference type="OrthoDB" id="2166955at2759"/>
<gene>
    <name evidence="2" type="ORF">BCR33DRAFT_726705</name>
</gene>
<feature type="chain" id="PRO_5013163962" description="TIL domain-containing protein" evidence="1">
    <location>
        <begin position="20"/>
        <end position="73"/>
    </location>
</feature>
<dbReference type="AlphaFoldDB" id="A0A1Y2ATG9"/>
<evidence type="ECO:0000256" key="1">
    <source>
        <dbReference type="SAM" id="SignalP"/>
    </source>
</evidence>
<accession>A0A1Y2ATG9</accession>
<reference evidence="2 3" key="1">
    <citation type="submission" date="2016-07" db="EMBL/GenBank/DDBJ databases">
        <title>Pervasive Adenine N6-methylation of Active Genes in Fungi.</title>
        <authorList>
            <consortium name="DOE Joint Genome Institute"/>
            <person name="Mondo S.J."/>
            <person name="Dannebaum R.O."/>
            <person name="Kuo R.C."/>
            <person name="Labutti K."/>
            <person name="Haridas S."/>
            <person name="Kuo A."/>
            <person name="Salamov A."/>
            <person name="Ahrendt S.R."/>
            <person name="Lipzen A."/>
            <person name="Sullivan W."/>
            <person name="Andreopoulos W.B."/>
            <person name="Clum A."/>
            <person name="Lindquist E."/>
            <person name="Daum C."/>
            <person name="Ramamoorthy G.K."/>
            <person name="Gryganskyi A."/>
            <person name="Culley D."/>
            <person name="Magnuson J.K."/>
            <person name="James T.Y."/>
            <person name="O'Malley M.A."/>
            <person name="Stajich J.E."/>
            <person name="Spatafora J.W."/>
            <person name="Visel A."/>
            <person name="Grigoriev I.V."/>
        </authorList>
    </citation>
    <scope>NUCLEOTIDE SEQUENCE [LARGE SCALE GENOMIC DNA]</scope>
    <source>
        <strain evidence="2 3">JEL800</strain>
    </source>
</reference>
<sequence>MNFQTLIAVLATSVAFVNALPGGGFEGGFPGGCHPPCPSNLLCGPNNQCIAICFPDCAPNQICSTKTNTCVPK</sequence>
<keyword evidence="3" id="KW-1185">Reference proteome</keyword>
<dbReference type="Proteomes" id="UP000193642">
    <property type="component" value="Unassembled WGS sequence"/>
</dbReference>
<comment type="caution">
    <text evidence="2">The sequence shown here is derived from an EMBL/GenBank/DDBJ whole genome shotgun (WGS) entry which is preliminary data.</text>
</comment>
<organism evidence="2 3">
    <name type="scientific">Rhizoclosmatium globosum</name>
    <dbReference type="NCBI Taxonomy" id="329046"/>
    <lineage>
        <taxon>Eukaryota</taxon>
        <taxon>Fungi</taxon>
        <taxon>Fungi incertae sedis</taxon>
        <taxon>Chytridiomycota</taxon>
        <taxon>Chytridiomycota incertae sedis</taxon>
        <taxon>Chytridiomycetes</taxon>
        <taxon>Chytridiales</taxon>
        <taxon>Chytriomycetaceae</taxon>
        <taxon>Rhizoclosmatium</taxon>
    </lineage>
</organism>
<evidence type="ECO:0008006" key="4">
    <source>
        <dbReference type="Google" id="ProtNLM"/>
    </source>
</evidence>